<protein>
    <submittedName>
        <fullName evidence="1">Uncharacterized protein</fullName>
    </submittedName>
</protein>
<organism evidence="1 2">
    <name type="scientific">Paraburkholderia sprentiae WSM5005</name>
    <dbReference type="NCBI Taxonomy" id="754502"/>
    <lineage>
        <taxon>Bacteria</taxon>
        <taxon>Pseudomonadati</taxon>
        <taxon>Pseudomonadota</taxon>
        <taxon>Betaproteobacteria</taxon>
        <taxon>Burkholderiales</taxon>
        <taxon>Burkholderiaceae</taxon>
        <taxon>Paraburkholderia</taxon>
    </lineage>
</organism>
<evidence type="ECO:0000313" key="1">
    <source>
        <dbReference type="EMBL" id="QXE07291.1"/>
    </source>
</evidence>
<dbReference type="EMBL" id="CP017562">
    <property type="protein sequence ID" value="QXE07291.1"/>
    <property type="molecule type" value="Genomic_DNA"/>
</dbReference>
<dbReference type="RefSeq" id="WP_154671755.1">
    <property type="nucleotide sequence ID" value="NZ_CP017562.2"/>
</dbReference>
<dbReference type="AlphaFoldDB" id="A0A8F4QJT4"/>
<keyword evidence="2" id="KW-1185">Reference proteome</keyword>
<accession>A0A8F4QJT4</accession>
<dbReference type="KEGG" id="pspw:BJG93_35630"/>
<sequence length="54" mass="5629">MLHVVMTLILLAVPMLTGCTVIHIEGNANTVSGIEGHTGTVKVPSSLRDSAQSQ</sequence>
<dbReference type="Proteomes" id="UP000179860">
    <property type="component" value="Chromosome 2"/>
</dbReference>
<reference evidence="1" key="1">
    <citation type="submission" date="2016-09" db="EMBL/GenBank/DDBJ databases">
        <title>The Complete Genome of Burkholderia sprentiae wsm5005.</title>
        <authorList>
            <person name="De Meyer S."/>
            <person name="Wang P."/>
            <person name="Terpolilli J."/>
        </authorList>
    </citation>
    <scope>NUCLEOTIDE SEQUENCE [LARGE SCALE GENOMIC DNA]</scope>
    <source>
        <strain evidence="1">WSM5005</strain>
    </source>
</reference>
<evidence type="ECO:0000313" key="2">
    <source>
        <dbReference type="Proteomes" id="UP000179860"/>
    </source>
</evidence>
<proteinExistence type="predicted"/>
<name>A0A8F4QJT4_9BURK</name>
<gene>
    <name evidence="1" type="ORF">BJG93_35630</name>
</gene>